<dbReference type="RefSeq" id="WP_170163820.1">
    <property type="nucleotide sequence ID" value="NZ_REFR01000012.1"/>
</dbReference>
<comment type="caution">
    <text evidence="4">The sequence shown here is derived from an EMBL/GenBank/DDBJ whole genome shotgun (WGS) entry which is preliminary data.</text>
</comment>
<dbReference type="InterPro" id="IPR051200">
    <property type="entry name" value="Host-pathogen_enzymatic-act"/>
</dbReference>
<dbReference type="PANTHER" id="PTHR47197:SF3">
    <property type="entry name" value="DIHYDRO-HEME D1 DEHYDROGENASE"/>
    <property type="match status" value="1"/>
</dbReference>
<dbReference type="InterPro" id="IPR015943">
    <property type="entry name" value="WD40/YVTN_repeat-like_dom_sf"/>
</dbReference>
<dbReference type="SUPFAM" id="SSF50974">
    <property type="entry name" value="Nitrous oxide reductase, N-terminal domain"/>
    <property type="match status" value="1"/>
</dbReference>
<protein>
    <submittedName>
        <fullName evidence="4">YVTN family beta-propeller protein</fullName>
    </submittedName>
</protein>
<gene>
    <name evidence="4" type="ORF">BXY39_2530</name>
</gene>
<feature type="chain" id="PRO_5017978961" evidence="2">
    <location>
        <begin position="25"/>
        <end position="346"/>
    </location>
</feature>
<evidence type="ECO:0000313" key="5">
    <source>
        <dbReference type="Proteomes" id="UP000271227"/>
    </source>
</evidence>
<feature type="signal peptide" evidence="2">
    <location>
        <begin position="1"/>
        <end position="24"/>
    </location>
</feature>
<organism evidence="4 5">
    <name type="scientific">Eilatimonas milleporae</name>
    <dbReference type="NCBI Taxonomy" id="911205"/>
    <lineage>
        <taxon>Bacteria</taxon>
        <taxon>Pseudomonadati</taxon>
        <taxon>Pseudomonadota</taxon>
        <taxon>Alphaproteobacteria</taxon>
        <taxon>Kordiimonadales</taxon>
        <taxon>Kordiimonadaceae</taxon>
        <taxon>Eilatimonas</taxon>
    </lineage>
</organism>
<dbReference type="InterPro" id="IPR048433">
    <property type="entry name" value="YNCE-like_beta-prop"/>
</dbReference>
<evidence type="ECO:0000313" key="4">
    <source>
        <dbReference type="EMBL" id="RMB04956.1"/>
    </source>
</evidence>
<dbReference type="InterPro" id="IPR011045">
    <property type="entry name" value="N2O_reductase_N"/>
</dbReference>
<dbReference type="Pfam" id="PF21783">
    <property type="entry name" value="YNCE"/>
    <property type="match status" value="1"/>
</dbReference>
<dbReference type="Proteomes" id="UP000271227">
    <property type="component" value="Unassembled WGS sequence"/>
</dbReference>
<dbReference type="PANTHER" id="PTHR47197">
    <property type="entry name" value="PROTEIN NIRF"/>
    <property type="match status" value="1"/>
</dbReference>
<keyword evidence="1 2" id="KW-0732">Signal</keyword>
<evidence type="ECO:0000256" key="2">
    <source>
        <dbReference type="SAM" id="SignalP"/>
    </source>
</evidence>
<sequence length="346" mass="38867">MFKVNSIRALILSFTMAAVGAAHAQNVPEYLYVENTKGGDVTVISIPDHEVIGRIPESRIGGHPDDVIASKNGEVIYVNRETNEDVLAISTKTEEVLFRVPVTGIPHHMTLSADERYLFVPIFNYPRLDVIDLRERKVIKSVDVGWGAHGTRLSPDGKRLYVGHIFHEAFVIIDVESLEVERAIYMPEGVRPFEISPDEKLIYVQLSNVHGIAVVDVESGEILQTVHMPPEITPDQLKQPFPFTVNHGLAITRDGGMLLSAGSITDNVVVYSLPDFTRLADIPVGREPNWIIFNNDERFAYVTNRRDDTLSVISMTELKEIKRIKDVGDYPQRLDTAYVPNREVKK</sequence>
<dbReference type="InParanoid" id="A0A3M0CDY8"/>
<proteinExistence type="predicted"/>
<dbReference type="Gene3D" id="2.130.10.10">
    <property type="entry name" value="YVTN repeat-like/Quinoprotein amine dehydrogenase"/>
    <property type="match status" value="2"/>
</dbReference>
<accession>A0A3M0CDY8</accession>
<keyword evidence="5" id="KW-1185">Reference proteome</keyword>
<feature type="domain" description="YNCE-like beta-propeller" evidence="3">
    <location>
        <begin position="66"/>
        <end position="226"/>
    </location>
</feature>
<evidence type="ECO:0000256" key="1">
    <source>
        <dbReference type="ARBA" id="ARBA00022729"/>
    </source>
</evidence>
<dbReference type="EMBL" id="REFR01000012">
    <property type="protein sequence ID" value="RMB04956.1"/>
    <property type="molecule type" value="Genomic_DNA"/>
</dbReference>
<evidence type="ECO:0000259" key="3">
    <source>
        <dbReference type="Pfam" id="PF21783"/>
    </source>
</evidence>
<name>A0A3M0CDY8_9PROT</name>
<dbReference type="AlphaFoldDB" id="A0A3M0CDY8"/>
<reference evidence="4 5" key="1">
    <citation type="submission" date="2018-10" db="EMBL/GenBank/DDBJ databases">
        <title>Genomic Encyclopedia of Archaeal and Bacterial Type Strains, Phase II (KMG-II): from individual species to whole genera.</title>
        <authorList>
            <person name="Goeker M."/>
        </authorList>
    </citation>
    <scope>NUCLEOTIDE SEQUENCE [LARGE SCALE GENOMIC DNA]</scope>
    <source>
        <strain evidence="4 5">DSM 25217</strain>
    </source>
</reference>